<proteinExistence type="predicted"/>
<feature type="region of interest" description="Disordered" evidence="1">
    <location>
        <begin position="1"/>
        <end position="142"/>
    </location>
</feature>
<feature type="compositionally biased region" description="Basic and acidic residues" evidence="1">
    <location>
        <begin position="908"/>
        <end position="919"/>
    </location>
</feature>
<dbReference type="InParanoid" id="A0A4Q1B9R6"/>
<evidence type="ECO:0000313" key="3">
    <source>
        <dbReference type="Proteomes" id="UP000289152"/>
    </source>
</evidence>
<feature type="compositionally biased region" description="Basic residues" evidence="1">
    <location>
        <begin position="37"/>
        <end position="51"/>
    </location>
</feature>
<dbReference type="EMBL" id="SDIL01000134">
    <property type="protein sequence ID" value="RXK35482.1"/>
    <property type="molecule type" value="Genomic_DNA"/>
</dbReference>
<feature type="compositionally biased region" description="Low complexity" evidence="1">
    <location>
        <begin position="920"/>
        <end position="933"/>
    </location>
</feature>
<dbReference type="Proteomes" id="UP000289152">
    <property type="component" value="Unassembled WGS sequence"/>
</dbReference>
<name>A0A4Q1B9R6_TREME</name>
<dbReference type="AlphaFoldDB" id="A0A4Q1B9R6"/>
<feature type="compositionally biased region" description="Polar residues" evidence="1">
    <location>
        <begin position="292"/>
        <end position="308"/>
    </location>
</feature>
<feature type="compositionally biased region" description="Polar residues" evidence="1">
    <location>
        <begin position="375"/>
        <end position="400"/>
    </location>
</feature>
<organism evidence="2 3">
    <name type="scientific">Tremella mesenterica</name>
    <name type="common">Jelly fungus</name>
    <dbReference type="NCBI Taxonomy" id="5217"/>
    <lineage>
        <taxon>Eukaryota</taxon>
        <taxon>Fungi</taxon>
        <taxon>Dikarya</taxon>
        <taxon>Basidiomycota</taxon>
        <taxon>Agaricomycotina</taxon>
        <taxon>Tremellomycetes</taxon>
        <taxon>Tremellales</taxon>
        <taxon>Tremellaceae</taxon>
        <taxon>Tremella</taxon>
    </lineage>
</organism>
<feature type="region of interest" description="Disordered" evidence="1">
    <location>
        <begin position="1014"/>
        <end position="1059"/>
    </location>
</feature>
<gene>
    <name evidence="2" type="ORF">M231_07260</name>
</gene>
<feature type="region of interest" description="Disordered" evidence="1">
    <location>
        <begin position="286"/>
        <end position="443"/>
    </location>
</feature>
<protein>
    <submittedName>
        <fullName evidence="2">Uncharacterized protein</fullName>
    </submittedName>
</protein>
<reference evidence="2 3" key="1">
    <citation type="submission" date="2016-06" db="EMBL/GenBank/DDBJ databases">
        <title>Evolution of pathogenesis and genome organization in the Tremellales.</title>
        <authorList>
            <person name="Cuomo C."/>
            <person name="Litvintseva A."/>
            <person name="Heitman J."/>
            <person name="Chen Y."/>
            <person name="Sun S."/>
            <person name="Springer D."/>
            <person name="Dromer F."/>
            <person name="Young S."/>
            <person name="Zeng Q."/>
            <person name="Chapman S."/>
            <person name="Gujja S."/>
            <person name="Saif S."/>
            <person name="Birren B."/>
        </authorList>
    </citation>
    <scope>NUCLEOTIDE SEQUENCE [LARGE SCALE GENOMIC DNA]</scope>
    <source>
        <strain evidence="2 3">ATCC 28783</strain>
    </source>
</reference>
<sequence>MEDPPTFSPPSEFRLLESVGTREGTIRRSGRSVPRSRGTRTRRVPFRRPKVPPRESVTNLSPRQQDHQPESLDGFPFDQEDYEPPSHKDIPPSDPGFESESSSILSPEGEVQQPELPSNLAPPTETVMSYGTPEDEHSTHYGSCSECAAKLRVVDEKVRNLKQYAPGSEAYFSQWKEIVEYVVTQFRPPDSQYPQTYQTSQPAITSPIRNPDLLPDIPLPDPSQVYRLTSAPESMDNSTSENMNVGPLSVLDPSQACELTSSPESMDHSTLENMDVEPGALAHELGTDRNINKSSKIPSTDIDASSNAGHGKLRHMTVTPRATDQDKSSIGDGLLQPLPTTQMLNNNDNSTGPADGSGTRTLTVTPRKPKDWGTENPNQTASPSSGEVDSSAGGSVTRTIKVTPKTDKPTTDSGGNIGGAREDKGGPKYSLTRSMSNGHPMETLTFEVPGQASLKPERPTTHGGPDISSAAYQQIMGQLLGQKAKLQAAALKDKKHFRENVLGAIRSEISDMGEEAISIADFIAQKDPISASMVMPYWQATLSTPEISWFDKQLSSKHPEESKKLYDLINRRDAKIEEYNEFAKMKFGPKPPALTGPAINPYKKGLIDTLTMHTTKGEHVLDSRPTRPSLLTLDQPDPSYSKRSDFAPVAECLSSSAGRTLRPNEAYQQSQMITGYELFALMKATNKLDEETEATGEELIELGKVWERHGNAVWNTLQHPDTEHGILRDNSEVSKKTPHLDDWIRRKKAINQAAMRVGRMPISSPPTVTADQDTLNRGRREMPWIPERTSPSTYWQDVHRENVKIGQERIKEQKLKRASELAIELAKARQVQTHKRKAILSDVFDEARGVFDLPPQTLTEDDATLFMSLSQVGRKNPLFRTPRAQGSSILTVLCDSASRHERVFGPNWREKLIGKKAPQETDTAETSTSPPTASQRPPSETISLDELVKSILQGGKYSKSSGPPPPLPLAVSAAEANMLNEMGMLGKGQDSSKPAFDLERFRNYILQRASQSLQSPIDGPLTNGIVEEPASPVIGKSGQTDLTADTPFPSVTELPDISQ</sequence>
<comment type="caution">
    <text evidence="2">The sequence shown here is derived from an EMBL/GenBank/DDBJ whole genome shotgun (WGS) entry which is preliminary data.</text>
</comment>
<feature type="compositionally biased region" description="Polar residues" evidence="1">
    <location>
        <begin position="338"/>
        <end position="364"/>
    </location>
</feature>
<keyword evidence="3" id="KW-1185">Reference proteome</keyword>
<evidence type="ECO:0000313" key="2">
    <source>
        <dbReference type="EMBL" id="RXK35482.1"/>
    </source>
</evidence>
<accession>A0A4Q1B9R6</accession>
<feature type="region of interest" description="Disordered" evidence="1">
    <location>
        <begin position="908"/>
        <end position="941"/>
    </location>
</feature>
<evidence type="ECO:0000256" key="1">
    <source>
        <dbReference type="SAM" id="MobiDB-lite"/>
    </source>
</evidence>
<dbReference type="VEuPathDB" id="FungiDB:TREMEDRAFT_62219"/>